<dbReference type="OrthoDB" id="4539886at2"/>
<dbReference type="Proteomes" id="UP000195331">
    <property type="component" value="Chromosome"/>
</dbReference>
<evidence type="ECO:0000313" key="2">
    <source>
        <dbReference type="Proteomes" id="UP000195331"/>
    </source>
</evidence>
<gene>
    <name evidence="1" type="ORF">BTO20_00505</name>
</gene>
<organism evidence="1 2">
    <name type="scientific">Mycobacterium dioxanotrophicus</name>
    <dbReference type="NCBI Taxonomy" id="482462"/>
    <lineage>
        <taxon>Bacteria</taxon>
        <taxon>Bacillati</taxon>
        <taxon>Actinomycetota</taxon>
        <taxon>Actinomycetes</taxon>
        <taxon>Mycobacteriales</taxon>
        <taxon>Mycobacteriaceae</taxon>
        <taxon>Mycobacterium</taxon>
    </lineage>
</organism>
<dbReference type="RefSeq" id="WP_087072479.1">
    <property type="nucleotide sequence ID" value="NZ_CP020809.1"/>
</dbReference>
<sequence length="126" mass="14138">MLLDPHIADLLYGIHRCTHGHGDELPDGFELTPYVNGIALFEGSRGKLRLSASAVLGLLGVAVFAPENHDQRVPNPNYNLSWGGYIFPINAWWGWQEHFRAVISQDASPRVTLEFGDWWDGWVPAK</sequence>
<proteinExistence type="predicted"/>
<dbReference type="EMBL" id="CP020809">
    <property type="protein sequence ID" value="ART67295.1"/>
    <property type="molecule type" value="Genomic_DNA"/>
</dbReference>
<protein>
    <submittedName>
        <fullName evidence="1">Uncharacterized protein</fullName>
    </submittedName>
</protein>
<dbReference type="AlphaFoldDB" id="A0A1Y0BWM2"/>
<keyword evidence="2" id="KW-1185">Reference proteome</keyword>
<accession>A0A1Y0BWM2</accession>
<name>A0A1Y0BWM2_9MYCO</name>
<reference evidence="1 2" key="1">
    <citation type="submission" date="2017-04" db="EMBL/GenBank/DDBJ databases">
        <title>Whole Genome Sequence of 1,4-Dioxane Degrading Bacterium Mycobacterium dioxanotrophicus PH-06.</title>
        <authorList>
            <person name="He Y."/>
        </authorList>
    </citation>
    <scope>NUCLEOTIDE SEQUENCE [LARGE SCALE GENOMIC DNA]</scope>
    <source>
        <strain evidence="1 2">PH-06</strain>
    </source>
</reference>
<dbReference type="KEGG" id="mdx:BTO20_00505"/>
<evidence type="ECO:0000313" key="1">
    <source>
        <dbReference type="EMBL" id="ART67295.1"/>
    </source>
</evidence>